<dbReference type="AlphaFoldDB" id="A0A151GR22"/>
<accession>A0A151GR22</accession>
<dbReference type="InterPro" id="IPR038986">
    <property type="entry name" value="Clr2"/>
</dbReference>
<evidence type="ECO:0000313" key="5">
    <source>
        <dbReference type="Proteomes" id="UP000076580"/>
    </source>
</evidence>
<name>A0A151GR22_DRECN</name>
<dbReference type="InParanoid" id="A0A151GR22"/>
<feature type="compositionally biased region" description="Polar residues" evidence="1">
    <location>
        <begin position="225"/>
        <end position="247"/>
    </location>
</feature>
<dbReference type="STRING" id="98403.A0A151GR22"/>
<feature type="region of interest" description="Disordered" evidence="1">
    <location>
        <begin position="150"/>
        <end position="270"/>
    </location>
</feature>
<dbReference type="Proteomes" id="UP000076580">
    <property type="component" value="Chromosome 01"/>
</dbReference>
<sequence length="599" mass="66801">MAELKDFDVMRVARSDGSDTGPGYWPTPATNATKKATKDVLTAATRQKPHMVRLEESDPRFVEWRVKLGILLKQELAPNPEDGNPWYLHFPKGYWLYEKSKHLWVSGYPIKGKLYKSPQEFGLHLVWLMTASMDYRDCCCIHCNVPEAPAKQPSPPDPVVKAPASAAPPKAPLIPHKVTPVPLPRIPGQSQEKQVAGEAQSQPGRSQQPATADPSVSVAPAITPQPGSQGQARTGIQIPQIQAQPTSQVQPQVPARVQPPVQPKTQQQNRPVPRTIKWALQAPMLFRAGELVWYQNGNSWRLGIISSPGFDPYTLVPIGYAEEEQPEIEKPVKEMRPFQAFSVPAVMIAELRDKMFDHVAWGEMFQRIRQDRPQRNNLLLDASKLAAAKIDASYSLWSPLAEEPSIETTHYYGCFFGAERIEIGDCIRVKLPADNGSSRNGPSVLGLCSIVLRRTDPPAIRFRGNMYKITKGDDETGVAIPIDNLPITLQAEMRWRNQSKQPWRWVLMKEDVLLDEKAVCGRFYPTHQLMPLLNEAGFNEAIAKGDIEGQYPYLNNRMDGSSVSVGCRVNRLDMLGKSVPKNTKIVLEPPIRELAGVSG</sequence>
<gene>
    <name evidence="4" type="ORF">DCS_00706</name>
</gene>
<dbReference type="EMBL" id="LAYC01000001">
    <property type="protein sequence ID" value="KYK59574.1"/>
    <property type="molecule type" value="Genomic_DNA"/>
</dbReference>
<keyword evidence="5" id="KW-1185">Reference proteome</keyword>
<dbReference type="GO" id="GO:0030466">
    <property type="term" value="P:silent mating-type cassette heterochromatin formation"/>
    <property type="evidence" value="ECO:0007669"/>
    <property type="project" value="TreeGrafter"/>
</dbReference>
<organism evidence="4 5">
    <name type="scientific">Drechmeria coniospora</name>
    <name type="common">Nematophagous fungus</name>
    <name type="synonym">Meria coniospora</name>
    <dbReference type="NCBI Taxonomy" id="98403"/>
    <lineage>
        <taxon>Eukaryota</taxon>
        <taxon>Fungi</taxon>
        <taxon>Dikarya</taxon>
        <taxon>Ascomycota</taxon>
        <taxon>Pezizomycotina</taxon>
        <taxon>Sordariomycetes</taxon>
        <taxon>Hypocreomycetidae</taxon>
        <taxon>Hypocreales</taxon>
        <taxon>Ophiocordycipitaceae</taxon>
        <taxon>Drechmeria</taxon>
    </lineage>
</organism>
<feature type="domain" description="Cryptic loci regulator 2 C-terminal" evidence="2">
    <location>
        <begin position="410"/>
        <end position="525"/>
    </location>
</feature>
<feature type="domain" description="Cryptic loci regulator 2 N-terminal" evidence="3">
    <location>
        <begin position="89"/>
        <end position="143"/>
    </location>
</feature>
<dbReference type="OrthoDB" id="2421327at2759"/>
<dbReference type="GO" id="GO:0033553">
    <property type="term" value="C:rDNA heterochromatin"/>
    <property type="evidence" value="ECO:0007669"/>
    <property type="project" value="TreeGrafter"/>
</dbReference>
<evidence type="ECO:0000259" key="2">
    <source>
        <dbReference type="Pfam" id="PF10383"/>
    </source>
</evidence>
<dbReference type="GeneID" id="63713349"/>
<dbReference type="GO" id="GO:0031934">
    <property type="term" value="C:mating-type region heterochromatin"/>
    <property type="evidence" value="ECO:0007669"/>
    <property type="project" value="TreeGrafter"/>
</dbReference>
<dbReference type="GO" id="GO:0070824">
    <property type="term" value="C:SHREC complex"/>
    <property type="evidence" value="ECO:0007669"/>
    <property type="project" value="InterPro"/>
</dbReference>
<proteinExistence type="predicted"/>
<evidence type="ECO:0000259" key="3">
    <source>
        <dbReference type="Pfam" id="PF16761"/>
    </source>
</evidence>
<protein>
    <recommendedName>
        <fullName evidence="6">Transcription-silencing protein Clr2</fullName>
    </recommendedName>
</protein>
<evidence type="ECO:0008006" key="6">
    <source>
        <dbReference type="Google" id="ProtNLM"/>
    </source>
</evidence>
<reference evidence="4 5" key="1">
    <citation type="journal article" date="2016" name="Sci. Rep.">
        <title>Insights into Adaptations to a Near-Obligate Nematode Endoparasitic Lifestyle from the Finished Genome of Drechmeria coniospora.</title>
        <authorList>
            <person name="Zhang L."/>
            <person name="Zhou Z."/>
            <person name="Guo Q."/>
            <person name="Fokkens L."/>
            <person name="Miskei M."/>
            <person name="Pocsi I."/>
            <person name="Zhang W."/>
            <person name="Chen M."/>
            <person name="Wang L."/>
            <person name="Sun Y."/>
            <person name="Donzelli B.G."/>
            <person name="Gibson D.M."/>
            <person name="Nelson D.R."/>
            <person name="Luo J.G."/>
            <person name="Rep M."/>
            <person name="Liu H."/>
            <person name="Yang S."/>
            <person name="Wang J."/>
            <person name="Krasnoff S.B."/>
            <person name="Xu Y."/>
            <person name="Molnar I."/>
            <person name="Lin M."/>
        </authorList>
    </citation>
    <scope>NUCLEOTIDE SEQUENCE [LARGE SCALE GENOMIC DNA]</scope>
    <source>
        <strain evidence="4 5">ARSEF 6962</strain>
    </source>
</reference>
<feature type="compositionally biased region" description="Low complexity" evidence="1">
    <location>
        <begin position="248"/>
        <end position="268"/>
    </location>
</feature>
<dbReference type="PANTHER" id="PTHR38046:SF1">
    <property type="entry name" value="CRYPTIC LOCI REGULATOR 2"/>
    <property type="match status" value="1"/>
</dbReference>
<evidence type="ECO:0000256" key="1">
    <source>
        <dbReference type="SAM" id="MobiDB-lite"/>
    </source>
</evidence>
<dbReference type="InterPro" id="IPR031915">
    <property type="entry name" value="Clr2_N"/>
</dbReference>
<comment type="caution">
    <text evidence="4">The sequence shown here is derived from an EMBL/GenBank/DDBJ whole genome shotgun (WGS) entry which is preliminary data.</text>
</comment>
<dbReference type="Pfam" id="PF16761">
    <property type="entry name" value="Clr2_transil"/>
    <property type="match status" value="1"/>
</dbReference>
<feature type="compositionally biased region" description="Low complexity" evidence="1">
    <location>
        <begin position="159"/>
        <end position="168"/>
    </location>
</feature>
<dbReference type="InterPro" id="IPR018839">
    <property type="entry name" value="Tscrpt-silencing_Clr2_C"/>
</dbReference>
<dbReference type="RefSeq" id="XP_040658926.1">
    <property type="nucleotide sequence ID" value="XM_040798043.1"/>
</dbReference>
<feature type="compositionally biased region" description="Polar residues" evidence="1">
    <location>
        <begin position="188"/>
        <end position="210"/>
    </location>
</feature>
<dbReference type="PANTHER" id="PTHR38046">
    <property type="entry name" value="CRYPTIC LOCI REGULATOR 2"/>
    <property type="match status" value="1"/>
</dbReference>
<evidence type="ECO:0000313" key="4">
    <source>
        <dbReference type="EMBL" id="KYK59574.1"/>
    </source>
</evidence>
<dbReference type="Pfam" id="PF10383">
    <property type="entry name" value="Clr2"/>
    <property type="match status" value="1"/>
</dbReference>